<dbReference type="EMBL" id="CP019288">
    <property type="protein sequence ID" value="QHI35143.1"/>
    <property type="molecule type" value="Genomic_DNA"/>
</dbReference>
<reference evidence="2 3" key="1">
    <citation type="journal article" date="2013" name="Int. J. Syst. Evol. Microbiol.">
        <title>Kordia antarctica sp. nov., isolated from Antarctic seawater.</title>
        <authorList>
            <person name="Baek K."/>
            <person name="Choi A."/>
            <person name="Kang I."/>
            <person name="Lee K."/>
            <person name="Cho J.C."/>
        </authorList>
    </citation>
    <scope>NUCLEOTIDE SEQUENCE [LARGE SCALE GENOMIC DNA]</scope>
    <source>
        <strain evidence="2 3">IMCC3317</strain>
    </source>
</reference>
<organism evidence="2 3">
    <name type="scientific">Kordia antarctica</name>
    <dbReference type="NCBI Taxonomy" id="1218801"/>
    <lineage>
        <taxon>Bacteria</taxon>
        <taxon>Pseudomonadati</taxon>
        <taxon>Bacteroidota</taxon>
        <taxon>Flavobacteriia</taxon>
        <taxon>Flavobacteriales</taxon>
        <taxon>Flavobacteriaceae</taxon>
        <taxon>Kordia</taxon>
    </lineage>
</organism>
<accession>A0A7L4ZEM8</accession>
<name>A0A7L4ZEM8_9FLAO</name>
<keyword evidence="1" id="KW-0472">Membrane</keyword>
<sequence length="63" mass="7505">MLMKPFAVHEYLFVKIKCARALFYETTIGVKWNVCGMNLTIYSWFLLSVSLLKALYCNFWKFL</sequence>
<gene>
    <name evidence="2" type="ORF">IMCC3317_04890</name>
</gene>
<keyword evidence="1" id="KW-0812">Transmembrane</keyword>
<keyword evidence="1" id="KW-1133">Transmembrane helix</keyword>
<dbReference type="AlphaFoldDB" id="A0A7L4ZEM8"/>
<evidence type="ECO:0000313" key="2">
    <source>
        <dbReference type="EMBL" id="QHI35143.1"/>
    </source>
</evidence>
<feature type="transmembrane region" description="Helical" evidence="1">
    <location>
        <begin position="41"/>
        <end position="60"/>
    </location>
</feature>
<evidence type="ECO:0000256" key="1">
    <source>
        <dbReference type="SAM" id="Phobius"/>
    </source>
</evidence>
<proteinExistence type="predicted"/>
<evidence type="ECO:0000313" key="3">
    <source>
        <dbReference type="Proteomes" id="UP000464657"/>
    </source>
</evidence>
<protein>
    <submittedName>
        <fullName evidence="2">Uncharacterized protein</fullName>
    </submittedName>
</protein>
<keyword evidence="3" id="KW-1185">Reference proteome</keyword>
<dbReference type="Proteomes" id="UP000464657">
    <property type="component" value="Chromosome"/>
</dbReference>
<dbReference type="KEGG" id="kan:IMCC3317_04890"/>